<sequence>MDIITSRDRQIMLQWAALNTMPALLNIAGGEDLAGEKLSFFCDEFKKLVPQVQIRKVQDEPFRSPAIIIGRHKNIAYQALPQGKELLPFLEALTAAANTTGLSGNGIDPASQIELPAELSVFIAQQCPHCPNVVAQLLLLADKNPNLRLTITDGVLFENQARVQDIRSVPTLILDNEIRWTGQININEVIRQCTQRDPSQLCASSLRQIIEGGDAARVAKMMSSNDRIFPAFIDLLVHERWSVRLGAMVTVEYLADESPDLAACLIAILRERFADLDESVQGDMVQVLSQLKNKEVKEFLEKIISGDYAESVREAAAEELGIWPNR</sequence>
<dbReference type="Gene3D" id="1.25.10.10">
    <property type="entry name" value="Leucine-rich Repeat Variant"/>
    <property type="match status" value="1"/>
</dbReference>
<dbReference type="InterPro" id="IPR036249">
    <property type="entry name" value="Thioredoxin-like_sf"/>
</dbReference>
<dbReference type="SUPFAM" id="SSF48371">
    <property type="entry name" value="ARM repeat"/>
    <property type="match status" value="1"/>
</dbReference>
<dbReference type="InterPro" id="IPR011989">
    <property type="entry name" value="ARM-like"/>
</dbReference>
<dbReference type="SUPFAM" id="SSF52833">
    <property type="entry name" value="Thioredoxin-like"/>
    <property type="match status" value="1"/>
</dbReference>
<dbReference type="Pfam" id="PF13192">
    <property type="entry name" value="Thioredoxin_3"/>
    <property type="match status" value="1"/>
</dbReference>
<dbReference type="PANTHER" id="PTHR37170">
    <property type="entry name" value="GLUTAREDOXIN-RELATED"/>
    <property type="match status" value="1"/>
</dbReference>
<organism evidence="2">
    <name type="scientific">uncultured Desulfobacterium sp</name>
    <dbReference type="NCBI Taxonomy" id="201089"/>
    <lineage>
        <taxon>Bacteria</taxon>
        <taxon>Pseudomonadati</taxon>
        <taxon>Thermodesulfobacteriota</taxon>
        <taxon>Desulfobacteria</taxon>
        <taxon>Desulfobacterales</taxon>
        <taxon>Desulfobacteriaceae</taxon>
        <taxon>Desulfobacterium</taxon>
        <taxon>environmental samples</taxon>
    </lineage>
</organism>
<dbReference type="EMBL" id="FR695868">
    <property type="protein sequence ID" value="CBX28022.1"/>
    <property type="molecule type" value="Genomic_DNA"/>
</dbReference>
<accession>E1YBS8</accession>
<feature type="domain" description="Thioredoxin-like fold" evidence="1">
    <location>
        <begin position="120"/>
        <end position="192"/>
    </location>
</feature>
<proteinExistence type="predicted"/>
<protein>
    <recommendedName>
        <fullName evidence="1">Thioredoxin-like fold domain-containing protein</fullName>
    </recommendedName>
</protein>
<dbReference type="InterPro" id="IPR016024">
    <property type="entry name" value="ARM-type_fold"/>
</dbReference>
<name>E1YBS8_9BACT</name>
<dbReference type="AlphaFoldDB" id="E1YBS8"/>
<evidence type="ECO:0000259" key="1">
    <source>
        <dbReference type="Pfam" id="PF13192"/>
    </source>
</evidence>
<evidence type="ECO:0000313" key="2">
    <source>
        <dbReference type="EMBL" id="CBX28022.1"/>
    </source>
</evidence>
<reference evidence="2" key="1">
    <citation type="journal article" date="2011" name="Environ. Microbiol.">
        <title>Genomic insights into the metabolic potential of the polycyclic aromatic hydrocarbon degrading sulfate-reducing Deltaproteobacterium N47.</title>
        <authorList>
            <person name="Bergmann F."/>
            <person name="Selesi D."/>
            <person name="Weinmaier T."/>
            <person name="Tischler P."/>
            <person name="Rattei T."/>
            <person name="Meckenstock R.U."/>
        </authorList>
    </citation>
    <scope>NUCLEOTIDE SEQUENCE</scope>
</reference>
<dbReference type="PANTHER" id="PTHR37170:SF1">
    <property type="entry name" value="GLUTAREDOXIN-LIKE PROTEIN"/>
    <property type="match status" value="1"/>
</dbReference>
<gene>
    <name evidence="2" type="ORF">N47_G33460</name>
</gene>
<dbReference type="Gene3D" id="3.40.30.80">
    <property type="match status" value="1"/>
</dbReference>
<dbReference type="InterPro" id="IPR012336">
    <property type="entry name" value="Thioredoxin-like_fold"/>
</dbReference>